<name>A0AB34ISJ6_PRYPA</name>
<gene>
    <name evidence="3" type="ORF">AB1Y20_010540</name>
</gene>
<evidence type="ECO:0000259" key="2">
    <source>
        <dbReference type="Pfam" id="PF13649"/>
    </source>
</evidence>
<dbReference type="Proteomes" id="UP001515480">
    <property type="component" value="Unassembled WGS sequence"/>
</dbReference>
<comment type="caution">
    <text evidence="3">The sequence shown here is derived from an EMBL/GenBank/DDBJ whole genome shotgun (WGS) entry which is preliminary data.</text>
</comment>
<dbReference type="SUPFAM" id="SSF53335">
    <property type="entry name" value="S-adenosyl-L-methionine-dependent methyltransferases"/>
    <property type="match status" value="1"/>
</dbReference>
<dbReference type="Gene3D" id="3.40.50.150">
    <property type="entry name" value="Vaccinia Virus protein VP39"/>
    <property type="match status" value="1"/>
</dbReference>
<sequence>MERLLPLLLVLACAHPLVNAVHVRPTAGRVAKRAASPSPQVGGKYVTVPSRPPASSEQLTFQEYWYDPRIHLWGNIGFRGAIHAAVAPLATWLIDVLSYSGLNVRQHVITQMIDREDTVLDLCCGTGFSSSPMSTGVDTSNQMLGMARLLRPDCSFVQGNAETFGETASFDVVTVMFATHEAPAAGRQSILRNAARVARKQVIVVDIDPDFEVTLKQKPNMGRSFLAGEPYIPEYLKQMDSDVASCANEHSLLVDRVQLIPHHVVVWKLQRAGQLSVPYWGI</sequence>
<keyword evidence="1" id="KW-0732">Signal</keyword>
<organism evidence="3 4">
    <name type="scientific">Prymnesium parvum</name>
    <name type="common">Toxic golden alga</name>
    <dbReference type="NCBI Taxonomy" id="97485"/>
    <lineage>
        <taxon>Eukaryota</taxon>
        <taxon>Haptista</taxon>
        <taxon>Haptophyta</taxon>
        <taxon>Prymnesiophyceae</taxon>
        <taxon>Prymnesiales</taxon>
        <taxon>Prymnesiaceae</taxon>
        <taxon>Prymnesium</taxon>
    </lineage>
</organism>
<dbReference type="InterPro" id="IPR029063">
    <property type="entry name" value="SAM-dependent_MTases_sf"/>
</dbReference>
<feature type="signal peptide" evidence="1">
    <location>
        <begin position="1"/>
        <end position="20"/>
    </location>
</feature>
<dbReference type="CDD" id="cd02440">
    <property type="entry name" value="AdoMet_MTases"/>
    <property type="match status" value="1"/>
</dbReference>
<proteinExistence type="predicted"/>
<dbReference type="EMBL" id="JBGBPQ010000020">
    <property type="protein sequence ID" value="KAL1504130.1"/>
    <property type="molecule type" value="Genomic_DNA"/>
</dbReference>
<dbReference type="AlphaFoldDB" id="A0AB34ISJ6"/>
<evidence type="ECO:0000313" key="4">
    <source>
        <dbReference type="Proteomes" id="UP001515480"/>
    </source>
</evidence>
<evidence type="ECO:0000313" key="3">
    <source>
        <dbReference type="EMBL" id="KAL1504130.1"/>
    </source>
</evidence>
<feature type="domain" description="Methyltransferase" evidence="2">
    <location>
        <begin position="119"/>
        <end position="200"/>
    </location>
</feature>
<dbReference type="Pfam" id="PF13649">
    <property type="entry name" value="Methyltransf_25"/>
    <property type="match status" value="1"/>
</dbReference>
<feature type="chain" id="PRO_5044306162" description="Methyltransferase domain-containing protein" evidence="1">
    <location>
        <begin position="21"/>
        <end position="282"/>
    </location>
</feature>
<keyword evidence="4" id="KW-1185">Reference proteome</keyword>
<dbReference type="InterPro" id="IPR041698">
    <property type="entry name" value="Methyltransf_25"/>
</dbReference>
<reference evidence="3 4" key="1">
    <citation type="journal article" date="2024" name="Science">
        <title>Giant polyketide synthase enzymes in the biosynthesis of giant marine polyether toxins.</title>
        <authorList>
            <person name="Fallon T.R."/>
            <person name="Shende V.V."/>
            <person name="Wierzbicki I.H."/>
            <person name="Pendleton A.L."/>
            <person name="Watervoot N.F."/>
            <person name="Auber R.P."/>
            <person name="Gonzalez D.J."/>
            <person name="Wisecaver J.H."/>
            <person name="Moore B.S."/>
        </authorList>
    </citation>
    <scope>NUCLEOTIDE SEQUENCE [LARGE SCALE GENOMIC DNA]</scope>
    <source>
        <strain evidence="3 4">12B1</strain>
    </source>
</reference>
<accession>A0AB34ISJ6</accession>
<evidence type="ECO:0000256" key="1">
    <source>
        <dbReference type="SAM" id="SignalP"/>
    </source>
</evidence>
<protein>
    <recommendedName>
        <fullName evidence="2">Methyltransferase domain-containing protein</fullName>
    </recommendedName>
</protein>